<keyword evidence="1" id="KW-0472">Membrane</keyword>
<dbReference type="EMBL" id="JAUTAN010000001">
    <property type="protein sequence ID" value="MDQ1106616.1"/>
    <property type="molecule type" value="Genomic_DNA"/>
</dbReference>
<evidence type="ECO:0000313" key="2">
    <source>
        <dbReference type="EMBL" id="MDQ1106616.1"/>
    </source>
</evidence>
<dbReference type="RefSeq" id="WP_307204443.1">
    <property type="nucleotide sequence ID" value="NZ_JAUTAN010000001.1"/>
</dbReference>
<evidence type="ECO:0000256" key="1">
    <source>
        <dbReference type="SAM" id="Phobius"/>
    </source>
</evidence>
<accession>A0AAJ1U918</accession>
<organism evidence="2 3">
    <name type="scientific">Nocardioides zeae</name>
    <dbReference type="NCBI Taxonomy" id="1457234"/>
    <lineage>
        <taxon>Bacteria</taxon>
        <taxon>Bacillati</taxon>
        <taxon>Actinomycetota</taxon>
        <taxon>Actinomycetes</taxon>
        <taxon>Propionibacteriales</taxon>
        <taxon>Nocardioidaceae</taxon>
        <taxon>Nocardioides</taxon>
    </lineage>
</organism>
<feature type="transmembrane region" description="Helical" evidence="1">
    <location>
        <begin position="48"/>
        <end position="69"/>
    </location>
</feature>
<dbReference type="AlphaFoldDB" id="A0AAJ1U918"/>
<dbReference type="Proteomes" id="UP001239215">
    <property type="component" value="Unassembled WGS sequence"/>
</dbReference>
<comment type="caution">
    <text evidence="2">The sequence shown here is derived from an EMBL/GenBank/DDBJ whole genome shotgun (WGS) entry which is preliminary data.</text>
</comment>
<gene>
    <name evidence="2" type="ORF">QE405_003900</name>
</gene>
<evidence type="ECO:0000313" key="3">
    <source>
        <dbReference type="Proteomes" id="UP001239215"/>
    </source>
</evidence>
<keyword evidence="1" id="KW-0812">Transmembrane</keyword>
<protein>
    <submittedName>
        <fullName evidence="2">Uncharacterized protein</fullName>
    </submittedName>
</protein>
<reference evidence="2" key="1">
    <citation type="submission" date="2023-07" db="EMBL/GenBank/DDBJ databases">
        <title>Functional and genomic diversity of the sorghum phyllosphere microbiome.</title>
        <authorList>
            <person name="Shade A."/>
        </authorList>
    </citation>
    <scope>NUCLEOTIDE SEQUENCE</scope>
    <source>
        <strain evidence="2">SORGH_AS_1067</strain>
    </source>
</reference>
<name>A0AAJ1U918_9ACTN</name>
<keyword evidence="1" id="KW-1133">Transmembrane helix</keyword>
<sequence>MSRSTSSLREQWAESTNREAVVVLPLLALVSIGVLYGAYFVPGFWSGLSWWGILGAGAALALGCLIGLARSVGYRPISAPPTESLWHITSAPALLKATPGSVVTLDVDHCRPLARMPDRSRPWRLPRRGVYFFTSSPSVAAAEANVSARRRRAAVLLELDPAGLGAPRFQRGSAVASTAGYRGQVRSVTPLHASIADGQ</sequence>
<feature type="transmembrane region" description="Helical" evidence="1">
    <location>
        <begin position="21"/>
        <end position="42"/>
    </location>
</feature>
<proteinExistence type="predicted"/>